<feature type="region of interest" description="Disordered" evidence="1">
    <location>
        <begin position="517"/>
        <end position="541"/>
    </location>
</feature>
<evidence type="ECO:0000256" key="1">
    <source>
        <dbReference type="SAM" id="MobiDB-lite"/>
    </source>
</evidence>
<dbReference type="AlphaFoldDB" id="A0A6J7F8A9"/>
<dbReference type="AntiFam" id="ANF00199">
    <property type="entry name" value="Shadow ORF (opposite gltB)"/>
</dbReference>
<evidence type="ECO:0000313" key="2">
    <source>
        <dbReference type="EMBL" id="CAB4891171.1"/>
    </source>
</evidence>
<dbReference type="AntiFam" id="ANF00150">
    <property type="entry name" value="Shadow ORF (opposite gltB)"/>
</dbReference>
<name>A0A6J7F8A9_9ZZZZ</name>
<dbReference type="EMBL" id="CAFBLX010000120">
    <property type="protein sequence ID" value="CAB4891171.1"/>
    <property type="molecule type" value="Genomic_DNA"/>
</dbReference>
<gene>
    <name evidence="2" type="ORF">UFOPK3472_01891</name>
</gene>
<feature type="compositionally biased region" description="Basic and acidic residues" evidence="1">
    <location>
        <begin position="517"/>
        <end position="536"/>
    </location>
</feature>
<sequence>MNASRRVRILQVVDKLRQILDRVDVVVRRRRDQTDTRRGVPNLGDPRVHLVSRKLAALTGLGSLRHLDLDVGAVGQVVRGDAETSRRDLLDGTASPIAVLVRLEARDVLAALTGVRASTETVHRDGKGLVCLGRDGAVAHRARGETLDDLAGRLDLVDRNSLSLFGLEAEQTAQRREPLGLVVDHLRVFLEDVVLTGAGGVLQLEDGVRVEEVVLPFPTPLVLAARLELTVCAFLTVVEVRDAMSRCDVVGDLVEIDTAEVAVEPGEVLVDQFLRQADDLEQLGSGVRRESRDAHLGHHLQHALACGLDVVADGLVEVDAGEGTALDHVLDRLEGHVRIDRCRTESDEQSHVVDLAGVTGFDDQTDLGAGLLTNEMVVHCRGEEQGRNRSELLTGLSVGEHDDPRPARNGSRNLSADGLQRLSETFTTLGNRVQATHDHRAQLFLRALVVDVDELGEVVVVQDRLGQHDLLAAVGTRVEQIALGTDGAAEAGDDLFTDRVERRVGDLGEQLREVVEQHPRTCRQHGDRGIGTHRTDGLGTGLRHRRDQHVQFLGGVSEDLLADQHAIVRHVHVRPLGQIVDRRQALVEPLLVRVLGGEFVLDLVVGDDAALCGVHQEHPARLQANLADDLGRVDVQHADLGSHDDQAVVGDPQAAGAKTVAVQNGADDGAVGEAHRGRSVPGLHQRGVVLVERPTRGVHGFVPLPGLGNHHQHGMRQAAAAEVQQFEHLVETCCVTGSVGDDGEDLLERFRATEHVGGDEGLAGAHPVLVAGRGVDLTVVCDPSERVGQRPRRERVGRETRMHKSQCTFDALVLQVEVEALELGRGQHALVDERLRGQ</sequence>
<reference evidence="2" key="1">
    <citation type="submission" date="2020-05" db="EMBL/GenBank/DDBJ databases">
        <authorList>
            <person name="Chiriac C."/>
            <person name="Salcher M."/>
            <person name="Ghai R."/>
            <person name="Kavagutti S V."/>
        </authorList>
    </citation>
    <scope>NUCLEOTIDE SEQUENCE</scope>
</reference>
<organism evidence="2">
    <name type="scientific">freshwater metagenome</name>
    <dbReference type="NCBI Taxonomy" id="449393"/>
    <lineage>
        <taxon>unclassified sequences</taxon>
        <taxon>metagenomes</taxon>
        <taxon>ecological metagenomes</taxon>
    </lineage>
</organism>
<proteinExistence type="predicted"/>
<protein>
    <submittedName>
        <fullName evidence="2">Unannotated protein</fullName>
    </submittedName>
</protein>
<feature type="region of interest" description="Disordered" evidence="1">
    <location>
        <begin position="394"/>
        <end position="416"/>
    </location>
</feature>
<accession>A0A6J7F8A9</accession>